<dbReference type="GO" id="GO:0008967">
    <property type="term" value="F:phosphoglycolate phosphatase activity"/>
    <property type="evidence" value="ECO:0007669"/>
    <property type="project" value="TreeGrafter"/>
</dbReference>
<dbReference type="EMBL" id="JACJKY010000005">
    <property type="protein sequence ID" value="MBM6920416.1"/>
    <property type="molecule type" value="Genomic_DNA"/>
</dbReference>
<accession>A0A938X556</accession>
<proteinExistence type="predicted"/>
<reference evidence="1" key="2">
    <citation type="journal article" date="2021" name="Sci. Rep.">
        <title>The distribution of antibiotic resistance genes in chicken gut microbiota commensals.</title>
        <authorList>
            <person name="Juricova H."/>
            <person name="Matiasovicova J."/>
            <person name="Kubasova T."/>
            <person name="Cejkova D."/>
            <person name="Rychlik I."/>
        </authorList>
    </citation>
    <scope>NUCLEOTIDE SEQUENCE</scope>
    <source>
        <strain evidence="1">An559</strain>
    </source>
</reference>
<gene>
    <name evidence="1" type="ORF">H6A12_04500</name>
</gene>
<dbReference type="NCBIfam" id="TIGR01509">
    <property type="entry name" value="HAD-SF-IA-v3"/>
    <property type="match status" value="1"/>
</dbReference>
<dbReference type="Gene3D" id="1.10.150.240">
    <property type="entry name" value="Putative phosphatase, domain 2"/>
    <property type="match status" value="1"/>
</dbReference>
<dbReference type="FunFam" id="3.40.50.1000:FF:000022">
    <property type="entry name" value="Phosphoglycolate phosphatase"/>
    <property type="match status" value="1"/>
</dbReference>
<dbReference type="Gene3D" id="3.40.50.1000">
    <property type="entry name" value="HAD superfamily/HAD-like"/>
    <property type="match status" value="1"/>
</dbReference>
<evidence type="ECO:0000313" key="2">
    <source>
        <dbReference type="Proteomes" id="UP000774750"/>
    </source>
</evidence>
<protein>
    <submittedName>
        <fullName evidence="1">HAD family hydrolase</fullName>
    </submittedName>
</protein>
<dbReference type="SUPFAM" id="SSF56784">
    <property type="entry name" value="HAD-like"/>
    <property type="match status" value="1"/>
</dbReference>
<dbReference type="InterPro" id="IPR050155">
    <property type="entry name" value="HAD-like_hydrolase_sf"/>
</dbReference>
<keyword evidence="1" id="KW-0378">Hydrolase</keyword>
<dbReference type="InterPro" id="IPR036412">
    <property type="entry name" value="HAD-like_sf"/>
</dbReference>
<name>A0A938X556_9FIRM</name>
<dbReference type="GO" id="GO:0006281">
    <property type="term" value="P:DNA repair"/>
    <property type="evidence" value="ECO:0007669"/>
    <property type="project" value="TreeGrafter"/>
</dbReference>
<dbReference type="InterPro" id="IPR006439">
    <property type="entry name" value="HAD-SF_hydro_IA"/>
</dbReference>
<dbReference type="Pfam" id="PF13419">
    <property type="entry name" value="HAD_2"/>
    <property type="match status" value="1"/>
</dbReference>
<dbReference type="RefSeq" id="WP_204445241.1">
    <property type="nucleotide sequence ID" value="NZ_JACJKY010000005.1"/>
</dbReference>
<evidence type="ECO:0000313" key="1">
    <source>
        <dbReference type="EMBL" id="MBM6920416.1"/>
    </source>
</evidence>
<dbReference type="NCBIfam" id="TIGR01549">
    <property type="entry name" value="HAD-SF-IA-v1"/>
    <property type="match status" value="1"/>
</dbReference>
<dbReference type="SFLD" id="SFLDS00003">
    <property type="entry name" value="Haloacid_Dehalogenase"/>
    <property type="match status" value="1"/>
</dbReference>
<dbReference type="SFLD" id="SFLDG01135">
    <property type="entry name" value="C1.5.6:_HAD__Beta-PGM__Phospha"/>
    <property type="match status" value="1"/>
</dbReference>
<dbReference type="PANTHER" id="PTHR43434">
    <property type="entry name" value="PHOSPHOGLYCOLATE PHOSPHATASE"/>
    <property type="match status" value="1"/>
</dbReference>
<dbReference type="AlphaFoldDB" id="A0A938X556"/>
<dbReference type="GO" id="GO:0005829">
    <property type="term" value="C:cytosol"/>
    <property type="evidence" value="ECO:0007669"/>
    <property type="project" value="TreeGrafter"/>
</dbReference>
<dbReference type="InterPro" id="IPR041492">
    <property type="entry name" value="HAD_2"/>
</dbReference>
<organism evidence="1 2">
    <name type="scientific">Merdimmobilis hominis</name>
    <dbReference type="NCBI Taxonomy" id="2897707"/>
    <lineage>
        <taxon>Bacteria</taxon>
        <taxon>Bacillati</taxon>
        <taxon>Bacillota</taxon>
        <taxon>Clostridia</taxon>
        <taxon>Eubacteriales</taxon>
        <taxon>Oscillospiraceae</taxon>
        <taxon>Merdimmobilis</taxon>
    </lineage>
</organism>
<dbReference type="SFLD" id="SFLDG01129">
    <property type="entry name" value="C1.5:_HAD__Beta-PGM__Phosphata"/>
    <property type="match status" value="1"/>
</dbReference>
<dbReference type="InterPro" id="IPR023214">
    <property type="entry name" value="HAD_sf"/>
</dbReference>
<keyword evidence="2" id="KW-1185">Reference proteome</keyword>
<sequence>MKQAVIFDLDGTLADTLSSIAFFANRALTQCGYEQIPLEEYRYLVGNGAKRLVHGMLARVGDDTPEAFDKVSPLYNDGYDADSLYLTKPYDGILTLLHALKQRGVKIGVLSNKPDRTTQKIVKALFGDVVDACRGQQDGTPRKPDPAGVFLLLDELSVSPDDCLYVGDTKTDMQTGKAAGIFTVGVTWGFRDREELEEHHANAIISSPEELIAYL</sequence>
<dbReference type="Proteomes" id="UP000774750">
    <property type="component" value="Unassembled WGS sequence"/>
</dbReference>
<dbReference type="PANTHER" id="PTHR43434:SF1">
    <property type="entry name" value="PHOSPHOGLYCOLATE PHOSPHATASE"/>
    <property type="match status" value="1"/>
</dbReference>
<dbReference type="InterPro" id="IPR023198">
    <property type="entry name" value="PGP-like_dom2"/>
</dbReference>
<comment type="caution">
    <text evidence="1">The sequence shown here is derived from an EMBL/GenBank/DDBJ whole genome shotgun (WGS) entry which is preliminary data.</text>
</comment>
<dbReference type="PRINTS" id="PR00413">
    <property type="entry name" value="HADHALOGNASE"/>
</dbReference>
<reference evidence="1" key="1">
    <citation type="submission" date="2020-08" db="EMBL/GenBank/DDBJ databases">
        <authorList>
            <person name="Cejkova D."/>
            <person name="Kubasova T."/>
            <person name="Jahodarova E."/>
            <person name="Rychlik I."/>
        </authorList>
    </citation>
    <scope>NUCLEOTIDE SEQUENCE</scope>
    <source>
        <strain evidence="1">An559</strain>
    </source>
</reference>